<evidence type="ECO:0000313" key="1">
    <source>
        <dbReference type="EMBL" id="KXB54074.1"/>
    </source>
</evidence>
<dbReference type="PATRIC" id="fig|467210.3.peg.2383"/>
<organism evidence="1 2">
    <name type="scientific">Lachnoanaerobaculum saburreum</name>
    <dbReference type="NCBI Taxonomy" id="467210"/>
    <lineage>
        <taxon>Bacteria</taxon>
        <taxon>Bacillati</taxon>
        <taxon>Bacillota</taxon>
        <taxon>Clostridia</taxon>
        <taxon>Lachnospirales</taxon>
        <taxon>Lachnospiraceae</taxon>
        <taxon>Lachnoanaerobaculum</taxon>
    </lineage>
</organism>
<dbReference type="Proteomes" id="UP000070394">
    <property type="component" value="Unassembled WGS sequence"/>
</dbReference>
<reference evidence="2" key="1">
    <citation type="submission" date="2016-01" db="EMBL/GenBank/DDBJ databases">
        <authorList>
            <person name="Mitreva M."/>
            <person name="Pepin K.H."/>
            <person name="Mihindukulasuriya K.A."/>
            <person name="Fulton R."/>
            <person name="Fronick C."/>
            <person name="O'Laughlin M."/>
            <person name="Miner T."/>
            <person name="Herter B."/>
            <person name="Rosa B.A."/>
            <person name="Cordes M."/>
            <person name="Tomlinson C."/>
            <person name="Wollam A."/>
            <person name="Palsikar V.B."/>
            <person name="Mardis E.R."/>
            <person name="Wilson R.K."/>
        </authorList>
    </citation>
    <scope>NUCLEOTIDE SEQUENCE [LARGE SCALE GENOMIC DNA]</scope>
    <source>
        <strain evidence="2">DNF00896</strain>
    </source>
</reference>
<dbReference type="AlphaFoldDB" id="A0A133ZF55"/>
<sequence length="192" mass="22315">MEYYDEQIVKALHIQRRDTFGSIDEGLYINNELIHFNKTLLFNGRVSVMLPENFVPMLPEIAEIKYFSGKRPDEIYTSLDMSVNFTFTDLGISGNDEDTRLAVGLIKQIIRNANPGYEFFEENEDVEKDVIINRFDFQSYGIDDEAYNIMYLACTEKTILQGTFSCLYKDRKEWKRAALEVIKTVSQYHGGK</sequence>
<evidence type="ECO:0000313" key="2">
    <source>
        <dbReference type="Proteomes" id="UP000070394"/>
    </source>
</evidence>
<name>A0A133ZF55_9FIRM</name>
<dbReference type="OrthoDB" id="249246at2"/>
<dbReference type="EMBL" id="LSDA01000135">
    <property type="protein sequence ID" value="KXB54074.1"/>
    <property type="molecule type" value="Genomic_DNA"/>
</dbReference>
<proteinExistence type="predicted"/>
<accession>A0A133ZF55</accession>
<comment type="caution">
    <text evidence="1">The sequence shown here is derived from an EMBL/GenBank/DDBJ whole genome shotgun (WGS) entry which is preliminary data.</text>
</comment>
<dbReference type="RefSeq" id="WP_060931983.1">
    <property type="nucleotide sequence ID" value="NZ_KQ959845.1"/>
</dbReference>
<keyword evidence="2" id="KW-1185">Reference proteome</keyword>
<gene>
    <name evidence="1" type="ORF">HMPREF1866_02410</name>
</gene>
<dbReference type="STRING" id="467210.HMPREF1866_02410"/>
<protein>
    <submittedName>
        <fullName evidence="1">Uncharacterized protein</fullName>
    </submittedName>
</protein>